<reference evidence="8" key="1">
    <citation type="submission" date="2020-05" db="EMBL/GenBank/DDBJ databases">
        <authorList>
            <person name="Chiriac C."/>
            <person name="Salcher M."/>
            <person name="Ghai R."/>
            <person name="Kavagutti S V."/>
        </authorList>
    </citation>
    <scope>NUCLEOTIDE SEQUENCE</scope>
</reference>
<comment type="subcellular location">
    <subcellularLocation>
        <location evidence="1">Cytoplasm</location>
    </subcellularLocation>
</comment>
<dbReference type="EMBL" id="CAEZXZ010000090">
    <property type="protein sequence ID" value="CAB4705278.1"/>
    <property type="molecule type" value="Genomic_DNA"/>
</dbReference>
<gene>
    <name evidence="8" type="ORF">UFOPK2625_00712</name>
</gene>
<name>A0A6J6Q917_9ZZZZ</name>
<dbReference type="Pfam" id="PF05103">
    <property type="entry name" value="DivIVA"/>
    <property type="match status" value="1"/>
</dbReference>
<organism evidence="8">
    <name type="scientific">freshwater metagenome</name>
    <dbReference type="NCBI Taxonomy" id="449393"/>
    <lineage>
        <taxon>unclassified sequences</taxon>
        <taxon>metagenomes</taxon>
        <taxon>ecological metagenomes</taxon>
    </lineage>
</organism>
<evidence type="ECO:0000313" key="8">
    <source>
        <dbReference type="EMBL" id="CAB4705278.1"/>
    </source>
</evidence>
<dbReference type="InterPro" id="IPR007793">
    <property type="entry name" value="DivIVA_fam"/>
</dbReference>
<evidence type="ECO:0000256" key="1">
    <source>
        <dbReference type="ARBA" id="ARBA00004496"/>
    </source>
</evidence>
<accession>A0A6J6Q917</accession>
<comment type="similarity">
    <text evidence="2">Belongs to the DivIVA family.</text>
</comment>
<keyword evidence="4" id="KW-0132">Cell division</keyword>
<evidence type="ECO:0000256" key="2">
    <source>
        <dbReference type="ARBA" id="ARBA00009008"/>
    </source>
</evidence>
<dbReference type="Gene3D" id="6.10.250.660">
    <property type="match status" value="1"/>
</dbReference>
<dbReference type="GO" id="GO:0005737">
    <property type="term" value="C:cytoplasm"/>
    <property type="evidence" value="ECO:0007669"/>
    <property type="project" value="UniProtKB-SubCell"/>
</dbReference>
<evidence type="ECO:0000256" key="3">
    <source>
        <dbReference type="ARBA" id="ARBA00022490"/>
    </source>
</evidence>
<keyword evidence="6" id="KW-0131">Cell cycle</keyword>
<dbReference type="GO" id="GO:0051301">
    <property type="term" value="P:cell division"/>
    <property type="evidence" value="ECO:0007669"/>
    <property type="project" value="UniProtKB-KW"/>
</dbReference>
<protein>
    <submittedName>
        <fullName evidence="8">Unannotated protein</fullName>
    </submittedName>
</protein>
<evidence type="ECO:0000256" key="7">
    <source>
        <dbReference type="SAM" id="Coils"/>
    </source>
</evidence>
<dbReference type="PANTHER" id="PTHR35794:SF2">
    <property type="entry name" value="CELL DIVISION PROTEIN DIVIVA"/>
    <property type="match status" value="1"/>
</dbReference>
<proteinExistence type="inferred from homology"/>
<keyword evidence="5 7" id="KW-0175">Coiled coil</keyword>
<dbReference type="NCBIfam" id="TIGR03544">
    <property type="entry name" value="DivI1A_domain"/>
    <property type="match status" value="1"/>
</dbReference>
<dbReference type="PANTHER" id="PTHR35794">
    <property type="entry name" value="CELL DIVISION PROTEIN DIVIVA"/>
    <property type="match status" value="1"/>
</dbReference>
<evidence type="ECO:0000256" key="4">
    <source>
        <dbReference type="ARBA" id="ARBA00022618"/>
    </source>
</evidence>
<evidence type="ECO:0000256" key="5">
    <source>
        <dbReference type="ARBA" id="ARBA00023054"/>
    </source>
</evidence>
<evidence type="ECO:0000256" key="6">
    <source>
        <dbReference type="ARBA" id="ARBA00023306"/>
    </source>
</evidence>
<dbReference type="AlphaFoldDB" id="A0A6J6Q917"/>
<feature type="coiled-coil region" evidence="7">
    <location>
        <begin position="31"/>
        <end position="79"/>
    </location>
</feature>
<dbReference type="InterPro" id="IPR019933">
    <property type="entry name" value="DivIVA_domain"/>
</dbReference>
<sequence length="155" mass="17011">MPLTPADVRAMQFTTTRVRSGYQVDEVDAFLDIVEADVAALSSDLQQARDESAVLRTQYSQLQSRLRRAELELVAVQERLPTSSSTAIRHDTVEIVRPDPALFTGDAAEVLKIAQVTADEIIAAAEKQATRIRADLRSSLQSQLNELSALEATDT</sequence>
<keyword evidence="3" id="KW-0963">Cytoplasm</keyword>